<protein>
    <recommendedName>
        <fullName evidence="2">C2H2-type domain-containing protein</fullName>
    </recommendedName>
</protein>
<dbReference type="InterPro" id="IPR013087">
    <property type="entry name" value="Znf_C2H2_type"/>
</dbReference>
<comment type="caution">
    <text evidence="3">The sequence shown here is derived from an EMBL/GenBank/DDBJ whole genome shotgun (WGS) entry which is preliminary data.</text>
</comment>
<dbReference type="EMBL" id="CAMAPF010000050">
    <property type="protein sequence ID" value="CAH9085232.1"/>
    <property type="molecule type" value="Genomic_DNA"/>
</dbReference>
<evidence type="ECO:0000313" key="4">
    <source>
        <dbReference type="Proteomes" id="UP001152523"/>
    </source>
</evidence>
<feature type="domain" description="C2H2-type" evidence="2">
    <location>
        <begin position="33"/>
        <end position="53"/>
    </location>
</feature>
<feature type="compositionally biased region" description="Basic residues" evidence="1">
    <location>
        <begin position="124"/>
        <end position="139"/>
    </location>
</feature>
<evidence type="ECO:0000313" key="3">
    <source>
        <dbReference type="EMBL" id="CAH9085232.1"/>
    </source>
</evidence>
<evidence type="ECO:0000259" key="2">
    <source>
        <dbReference type="PROSITE" id="PS00028"/>
    </source>
</evidence>
<dbReference type="AlphaFoldDB" id="A0AAV0CTD0"/>
<name>A0AAV0CTD0_9ASTE</name>
<proteinExistence type="predicted"/>
<dbReference type="PROSITE" id="PS00028">
    <property type="entry name" value="ZINC_FINGER_C2H2_1"/>
    <property type="match status" value="1"/>
</dbReference>
<reference evidence="3" key="1">
    <citation type="submission" date="2022-07" db="EMBL/GenBank/DDBJ databases">
        <authorList>
            <person name="Macas J."/>
            <person name="Novak P."/>
            <person name="Neumann P."/>
        </authorList>
    </citation>
    <scope>NUCLEOTIDE SEQUENCE</scope>
</reference>
<keyword evidence="4" id="KW-1185">Reference proteome</keyword>
<dbReference type="Proteomes" id="UP001152523">
    <property type="component" value="Unassembled WGS sequence"/>
</dbReference>
<organism evidence="3 4">
    <name type="scientific">Cuscuta epithymum</name>
    <dbReference type="NCBI Taxonomy" id="186058"/>
    <lineage>
        <taxon>Eukaryota</taxon>
        <taxon>Viridiplantae</taxon>
        <taxon>Streptophyta</taxon>
        <taxon>Embryophyta</taxon>
        <taxon>Tracheophyta</taxon>
        <taxon>Spermatophyta</taxon>
        <taxon>Magnoliopsida</taxon>
        <taxon>eudicotyledons</taxon>
        <taxon>Gunneridae</taxon>
        <taxon>Pentapetalae</taxon>
        <taxon>asterids</taxon>
        <taxon>lamiids</taxon>
        <taxon>Solanales</taxon>
        <taxon>Convolvulaceae</taxon>
        <taxon>Cuscuteae</taxon>
        <taxon>Cuscuta</taxon>
        <taxon>Cuscuta subgen. Cuscuta</taxon>
    </lineage>
</organism>
<dbReference type="PANTHER" id="PTHR47591">
    <property type="entry name" value="ZINC FINGER PROTEIN ZAT2-RELATED"/>
    <property type="match status" value="1"/>
</dbReference>
<evidence type="ECO:0000256" key="1">
    <source>
        <dbReference type="SAM" id="MobiDB-lite"/>
    </source>
</evidence>
<accession>A0AAV0CTD0</accession>
<dbReference type="PANTHER" id="PTHR47591:SF1">
    <property type="entry name" value="ZINC FINGER PROTEIN ZAT2-RELATED"/>
    <property type="match status" value="1"/>
</dbReference>
<sequence length="139" mass="15777">MESPRNPLMGEAHLQGNVVPIEEKVDEDEIEVCDVCKRKFASDKALFGHLAWHKDRGWRGAHKPRTFSIKEFAEYRELLVKSEEEQLLEIEAEKAALAAAPPPPCRNPLSTQEEAHIGAQGRAPSRRRKTRNPSRLSRT</sequence>
<feature type="region of interest" description="Disordered" evidence="1">
    <location>
        <begin position="94"/>
        <end position="139"/>
    </location>
</feature>
<gene>
    <name evidence="3" type="ORF">CEPIT_LOCUS9209</name>
</gene>